<sequence length="36" mass="4315">MEKIKKIIPNISEFKEYLRSLICEMEYSYSSLTKKA</sequence>
<evidence type="ECO:0000313" key="1">
    <source>
        <dbReference type="EMBL" id="NQE38141.1"/>
    </source>
</evidence>
<evidence type="ECO:0000313" key="2">
    <source>
        <dbReference type="Proteomes" id="UP000702425"/>
    </source>
</evidence>
<gene>
    <name evidence="1" type="ORF">E5S67_05925</name>
</gene>
<protein>
    <submittedName>
        <fullName evidence="1">Uncharacterized protein</fullName>
    </submittedName>
</protein>
<accession>A0ABX2D656</accession>
<dbReference type="EMBL" id="SRRZ01000184">
    <property type="protein sequence ID" value="NQE38141.1"/>
    <property type="molecule type" value="Genomic_DNA"/>
</dbReference>
<organism evidence="1 2">
    <name type="scientific">Microcoleus asticus IPMA8</name>
    <dbReference type="NCBI Taxonomy" id="2563858"/>
    <lineage>
        <taxon>Bacteria</taxon>
        <taxon>Bacillati</taxon>
        <taxon>Cyanobacteriota</taxon>
        <taxon>Cyanophyceae</taxon>
        <taxon>Oscillatoriophycideae</taxon>
        <taxon>Oscillatoriales</taxon>
        <taxon>Microcoleaceae</taxon>
        <taxon>Microcoleus</taxon>
        <taxon>Microcoleus asticus</taxon>
    </lineage>
</organism>
<name>A0ABX2D656_9CYAN</name>
<proteinExistence type="predicted"/>
<reference evidence="1 2" key="1">
    <citation type="journal article" date="2020" name="Sci. Rep.">
        <title>A novel cyanobacterial geosmin producer, revising GeoA distribution and dispersion patterns in Bacteria.</title>
        <authorList>
            <person name="Churro C."/>
            <person name="Semedo-Aguiar A.P."/>
            <person name="Silva A.D."/>
            <person name="Pereira-Leal J.B."/>
            <person name="Leite R.B."/>
        </authorList>
    </citation>
    <scope>NUCLEOTIDE SEQUENCE [LARGE SCALE GENOMIC DNA]</scope>
    <source>
        <strain evidence="1 2">IPMA8</strain>
    </source>
</reference>
<comment type="caution">
    <text evidence="1">The sequence shown here is derived from an EMBL/GenBank/DDBJ whole genome shotgun (WGS) entry which is preliminary data.</text>
</comment>
<dbReference type="Proteomes" id="UP000702425">
    <property type="component" value="Unassembled WGS sequence"/>
</dbReference>
<keyword evidence="2" id="KW-1185">Reference proteome</keyword>